<evidence type="ECO:0000313" key="3">
    <source>
        <dbReference type="Proteomes" id="UP001364472"/>
    </source>
</evidence>
<sequence length="298" mass="33356">MKHLIRSFPIPLLLVIMTACTANSYTVVNTIHFKTKRGAAVAINTAQVGNGRATHENEYLRRIKLGASQTDEIVINVLTTSQDYSPDPALIDLALDNIQKIWGRMGGMREGSKLRLPKLSIDFWILPQGASFKHHGESIIDPSHTLDLTFASDFSSDKPAIDGVAEFVNVLSHELYHVSQFGRFEVDSLIEEVNAHAWGYCSKFRFALASGKKMIIRWYVKPSWKDRVRISAGVLMVQVPPNIGTPVLRSQFGLAIFYQYLSIMLDSDSLDASNAKQMTIIEKLCSRIEGQELNIVME</sequence>
<keyword evidence="1" id="KW-0732">Signal</keyword>
<name>A0AAW9QV36_9GAMM</name>
<keyword evidence="3" id="KW-1185">Reference proteome</keyword>
<feature type="signal peptide" evidence="1">
    <location>
        <begin position="1"/>
        <end position="21"/>
    </location>
</feature>
<protein>
    <recommendedName>
        <fullName evidence="4">Secreted protein</fullName>
    </recommendedName>
</protein>
<dbReference type="RefSeq" id="WP_337334356.1">
    <property type="nucleotide sequence ID" value="NZ_JBBDHC010000003.1"/>
</dbReference>
<dbReference type="PROSITE" id="PS51257">
    <property type="entry name" value="PROKAR_LIPOPROTEIN"/>
    <property type="match status" value="1"/>
</dbReference>
<reference evidence="2 3" key="1">
    <citation type="journal article" date="2016" name="Antonie Van Leeuwenhoek">
        <title>Denitratimonas tolerans gen. nov., sp. nov., a denitrifying bacterium isolated from a bioreactor for tannery wastewater treatment.</title>
        <authorList>
            <person name="Han S.I."/>
            <person name="Kim J.O."/>
            <person name="Lee Y.R."/>
            <person name="Ekpeghere K.I."/>
            <person name="Koh S.C."/>
            <person name="Whang K.S."/>
        </authorList>
    </citation>
    <scope>NUCLEOTIDE SEQUENCE [LARGE SCALE GENOMIC DNA]</scope>
    <source>
        <strain evidence="2 3">KACC 17565</strain>
    </source>
</reference>
<feature type="chain" id="PRO_5043869291" description="Secreted protein" evidence="1">
    <location>
        <begin position="22"/>
        <end position="298"/>
    </location>
</feature>
<organism evidence="2 3">
    <name type="scientific">Denitratimonas tolerans</name>
    <dbReference type="NCBI Taxonomy" id="1338420"/>
    <lineage>
        <taxon>Bacteria</taxon>
        <taxon>Pseudomonadati</taxon>
        <taxon>Pseudomonadota</taxon>
        <taxon>Gammaproteobacteria</taxon>
        <taxon>Lysobacterales</taxon>
        <taxon>Lysobacteraceae</taxon>
        <taxon>Denitratimonas</taxon>
    </lineage>
</organism>
<evidence type="ECO:0000256" key="1">
    <source>
        <dbReference type="SAM" id="SignalP"/>
    </source>
</evidence>
<dbReference type="AlphaFoldDB" id="A0AAW9QV36"/>
<dbReference type="Proteomes" id="UP001364472">
    <property type="component" value="Unassembled WGS sequence"/>
</dbReference>
<gene>
    <name evidence="2" type="ORF">WB794_02970</name>
</gene>
<evidence type="ECO:0008006" key="4">
    <source>
        <dbReference type="Google" id="ProtNLM"/>
    </source>
</evidence>
<proteinExistence type="predicted"/>
<evidence type="ECO:0000313" key="2">
    <source>
        <dbReference type="EMBL" id="MEJ1248637.1"/>
    </source>
</evidence>
<comment type="caution">
    <text evidence="2">The sequence shown here is derived from an EMBL/GenBank/DDBJ whole genome shotgun (WGS) entry which is preliminary data.</text>
</comment>
<dbReference type="EMBL" id="JBBDHC010000003">
    <property type="protein sequence ID" value="MEJ1248637.1"/>
    <property type="molecule type" value="Genomic_DNA"/>
</dbReference>
<accession>A0AAW9QV36</accession>